<reference evidence="1 2" key="1">
    <citation type="submission" date="2017-02" db="EMBL/GenBank/DDBJ databases">
        <authorList>
            <person name="Peterson S.W."/>
        </authorList>
    </citation>
    <scope>NUCLEOTIDE SEQUENCE [LARGE SCALE GENOMIC DNA]</scope>
    <source>
        <strain evidence="1 2">B Ar 00.02</strain>
    </source>
</reference>
<keyword evidence="2" id="KW-1185">Reference proteome</keyword>
<gene>
    <name evidence="1" type="ORF">FM101_05140</name>
</gene>
<sequence length="71" mass="7974">MRHGIFWIGGIYPNWISQIPEPDATFGEIMDEVQSVPNGSTQAIQRMHDNHVAFASLVKCRLKARPIRSGP</sequence>
<protein>
    <submittedName>
        <fullName evidence="1">Uncharacterized protein</fullName>
    </submittedName>
</protein>
<evidence type="ECO:0000313" key="2">
    <source>
        <dbReference type="Proteomes" id="UP000195913"/>
    </source>
</evidence>
<evidence type="ECO:0000313" key="1">
    <source>
        <dbReference type="EMBL" id="SJM57948.1"/>
    </source>
</evidence>
<dbReference type="EMBL" id="FUHW01000021">
    <property type="protein sequence ID" value="SJM57948.1"/>
    <property type="molecule type" value="Genomic_DNA"/>
</dbReference>
<proteinExistence type="predicted"/>
<name>A0A1R4FPV7_9MICC</name>
<accession>A0A1R4FPV7</accession>
<dbReference type="AlphaFoldDB" id="A0A1R4FPV7"/>
<dbReference type="Proteomes" id="UP000195913">
    <property type="component" value="Unassembled WGS sequence"/>
</dbReference>
<organism evidence="1 2">
    <name type="scientific">Arthrobacter rhombi</name>
    <dbReference type="NCBI Taxonomy" id="71253"/>
    <lineage>
        <taxon>Bacteria</taxon>
        <taxon>Bacillati</taxon>
        <taxon>Actinomycetota</taxon>
        <taxon>Actinomycetes</taxon>
        <taxon>Micrococcales</taxon>
        <taxon>Micrococcaceae</taxon>
        <taxon>Arthrobacter</taxon>
    </lineage>
</organism>